<organism evidence="2 3">
    <name type="scientific">Tribonema minus</name>
    <dbReference type="NCBI Taxonomy" id="303371"/>
    <lineage>
        <taxon>Eukaryota</taxon>
        <taxon>Sar</taxon>
        <taxon>Stramenopiles</taxon>
        <taxon>Ochrophyta</taxon>
        <taxon>PX clade</taxon>
        <taxon>Xanthophyceae</taxon>
        <taxon>Tribonematales</taxon>
        <taxon>Tribonemataceae</taxon>
        <taxon>Tribonema</taxon>
    </lineage>
</organism>
<evidence type="ECO:0000313" key="3">
    <source>
        <dbReference type="Proteomes" id="UP000664859"/>
    </source>
</evidence>
<accession>A0A836CJF8</accession>
<feature type="chain" id="PRO_5032735795" evidence="1">
    <location>
        <begin position="17"/>
        <end position="296"/>
    </location>
</feature>
<keyword evidence="3" id="KW-1185">Reference proteome</keyword>
<sequence>MAKLLVFIAWIAACASQEAGDTEPDHFYRALAAGPVKKGPVVTTQAACLGSGTSKALVNCCSAKRSCASKGLTGGRLYTCAAANSCKATTFTGETVKAYCAVKDACKSAVFNLGASAKCAAEKSCYFASFIGKGKMACNVAGHCEGATFYNGWDITCTTRRACQNVNIGPGSSAICSVAAACPVEMYIWGSTSLIKCSGNRSCKGTDFTANQGANIACIGKESCKNGSVGCAFVQFSCSKVPTNTVCAGANSCDGVKFYGKHTTATCKKAGVCNGATFVDGACCKGKGCPKGAKKC</sequence>
<reference evidence="2" key="1">
    <citation type="submission" date="2021-02" db="EMBL/GenBank/DDBJ databases">
        <title>First Annotated Genome of the Yellow-green Alga Tribonema minus.</title>
        <authorList>
            <person name="Mahan K.M."/>
        </authorList>
    </citation>
    <scope>NUCLEOTIDE SEQUENCE</scope>
    <source>
        <strain evidence="2">UTEX B ZZ1240</strain>
    </source>
</reference>
<protein>
    <submittedName>
        <fullName evidence="2">Uncharacterized protein</fullName>
    </submittedName>
</protein>
<evidence type="ECO:0000313" key="2">
    <source>
        <dbReference type="EMBL" id="KAG5188845.1"/>
    </source>
</evidence>
<proteinExistence type="predicted"/>
<comment type="caution">
    <text evidence="2">The sequence shown here is derived from an EMBL/GenBank/DDBJ whole genome shotgun (WGS) entry which is preliminary data.</text>
</comment>
<dbReference type="AlphaFoldDB" id="A0A836CJF8"/>
<dbReference type="EMBL" id="JAFCMP010000062">
    <property type="protein sequence ID" value="KAG5188845.1"/>
    <property type="molecule type" value="Genomic_DNA"/>
</dbReference>
<feature type="signal peptide" evidence="1">
    <location>
        <begin position="1"/>
        <end position="16"/>
    </location>
</feature>
<gene>
    <name evidence="2" type="ORF">JKP88DRAFT_233818</name>
</gene>
<name>A0A836CJF8_9STRA</name>
<dbReference type="Proteomes" id="UP000664859">
    <property type="component" value="Unassembled WGS sequence"/>
</dbReference>
<keyword evidence="1" id="KW-0732">Signal</keyword>
<evidence type="ECO:0000256" key="1">
    <source>
        <dbReference type="SAM" id="SignalP"/>
    </source>
</evidence>